<dbReference type="PANTHER" id="PTHR43214:SF41">
    <property type="entry name" value="NITRATE_NITRITE RESPONSE REGULATOR PROTEIN NARP"/>
    <property type="match status" value="1"/>
</dbReference>
<dbReference type="CDD" id="cd17535">
    <property type="entry name" value="REC_NarL-like"/>
    <property type="match status" value="1"/>
</dbReference>
<dbReference type="PRINTS" id="PR00038">
    <property type="entry name" value="HTHLUXR"/>
</dbReference>
<dbReference type="SUPFAM" id="SSF46894">
    <property type="entry name" value="C-terminal effector domain of the bipartite response regulators"/>
    <property type="match status" value="1"/>
</dbReference>
<dbReference type="Pfam" id="PF00072">
    <property type="entry name" value="Response_reg"/>
    <property type="match status" value="1"/>
</dbReference>
<dbReference type="InterPro" id="IPR058245">
    <property type="entry name" value="NreC/VraR/RcsB-like_REC"/>
</dbReference>
<keyword evidence="3" id="KW-0238">DNA-binding</keyword>
<feature type="domain" description="HTH luxR-type" evidence="6">
    <location>
        <begin position="137"/>
        <end position="202"/>
    </location>
</feature>
<evidence type="ECO:0000256" key="1">
    <source>
        <dbReference type="ARBA" id="ARBA00022553"/>
    </source>
</evidence>
<protein>
    <submittedName>
        <fullName evidence="8">Transcriptional regulator</fullName>
    </submittedName>
</protein>
<keyword evidence="4" id="KW-0804">Transcription</keyword>
<dbReference type="PANTHER" id="PTHR43214">
    <property type="entry name" value="TWO-COMPONENT RESPONSE REGULATOR"/>
    <property type="match status" value="1"/>
</dbReference>
<dbReference type="InterPro" id="IPR011006">
    <property type="entry name" value="CheY-like_superfamily"/>
</dbReference>
<keyword evidence="9" id="KW-1185">Reference proteome</keyword>
<dbReference type="RefSeq" id="WP_223985516.1">
    <property type="nucleotide sequence ID" value="NZ_CAJZAG010000003.1"/>
</dbReference>
<evidence type="ECO:0000256" key="3">
    <source>
        <dbReference type="ARBA" id="ARBA00023125"/>
    </source>
</evidence>
<organism evidence="8 9">
    <name type="scientific">Cupriavidus pampae</name>
    <dbReference type="NCBI Taxonomy" id="659251"/>
    <lineage>
        <taxon>Bacteria</taxon>
        <taxon>Pseudomonadati</taxon>
        <taxon>Pseudomonadota</taxon>
        <taxon>Betaproteobacteria</taxon>
        <taxon>Burkholderiales</taxon>
        <taxon>Burkholderiaceae</taxon>
        <taxon>Cupriavidus</taxon>
    </lineage>
</organism>
<dbReference type="InterPro" id="IPR016032">
    <property type="entry name" value="Sig_transdc_resp-reg_C-effctor"/>
</dbReference>
<evidence type="ECO:0000259" key="7">
    <source>
        <dbReference type="PROSITE" id="PS50110"/>
    </source>
</evidence>
<evidence type="ECO:0000256" key="5">
    <source>
        <dbReference type="PROSITE-ProRule" id="PRU00169"/>
    </source>
</evidence>
<sequence length="207" mass="22065">MSVALIVDDHPAVRLAVSAHLTAHLGFEIHEAHNAADAIKLMEELKPDLLIVDLDMPSLPGDAVVEAVEKLCPKARLIVLSAVNGAGVRAVRAGAHGHVAKVSGLDELVEVLRVMMLGYAVFPVSVLDALRRMADGPKSPTAGLSRREVTVLRFLAAGHSNKAIAEALRISNKTVSSHKTSVMGKLKLHSLIDIAEFARKHQIIGPN</sequence>
<dbReference type="InterPro" id="IPR039420">
    <property type="entry name" value="WalR-like"/>
</dbReference>
<evidence type="ECO:0000256" key="4">
    <source>
        <dbReference type="ARBA" id="ARBA00023163"/>
    </source>
</evidence>
<dbReference type="CDD" id="cd06170">
    <property type="entry name" value="LuxR_C_like"/>
    <property type="match status" value="1"/>
</dbReference>
<dbReference type="SMART" id="SM00448">
    <property type="entry name" value="REC"/>
    <property type="match status" value="1"/>
</dbReference>
<dbReference type="Proteomes" id="UP000706525">
    <property type="component" value="Unassembled WGS sequence"/>
</dbReference>
<dbReference type="PROSITE" id="PS00622">
    <property type="entry name" value="HTH_LUXR_1"/>
    <property type="match status" value="1"/>
</dbReference>
<feature type="domain" description="Response regulatory" evidence="7">
    <location>
        <begin position="3"/>
        <end position="116"/>
    </location>
</feature>
<accession>A0ABM8WR08</accession>
<dbReference type="PROSITE" id="PS50043">
    <property type="entry name" value="HTH_LUXR_2"/>
    <property type="match status" value="1"/>
</dbReference>
<keyword evidence="2" id="KW-0805">Transcription regulation</keyword>
<evidence type="ECO:0000259" key="6">
    <source>
        <dbReference type="PROSITE" id="PS50043"/>
    </source>
</evidence>
<evidence type="ECO:0000313" key="9">
    <source>
        <dbReference type="Proteomes" id="UP000706525"/>
    </source>
</evidence>
<evidence type="ECO:0000256" key="2">
    <source>
        <dbReference type="ARBA" id="ARBA00023015"/>
    </source>
</evidence>
<comment type="caution">
    <text evidence="8">The sequence shown here is derived from an EMBL/GenBank/DDBJ whole genome shotgun (WGS) entry which is preliminary data.</text>
</comment>
<dbReference type="SMART" id="SM00421">
    <property type="entry name" value="HTH_LUXR"/>
    <property type="match status" value="1"/>
</dbReference>
<gene>
    <name evidence="8" type="ORF">LMG32289_01897</name>
</gene>
<name>A0ABM8WR08_9BURK</name>
<dbReference type="PROSITE" id="PS50110">
    <property type="entry name" value="RESPONSE_REGULATORY"/>
    <property type="match status" value="1"/>
</dbReference>
<dbReference type="InterPro" id="IPR001789">
    <property type="entry name" value="Sig_transdc_resp-reg_receiver"/>
</dbReference>
<feature type="modified residue" description="4-aspartylphosphate" evidence="5">
    <location>
        <position position="53"/>
    </location>
</feature>
<dbReference type="Gene3D" id="3.40.50.2300">
    <property type="match status" value="1"/>
</dbReference>
<reference evidence="8 9" key="1">
    <citation type="submission" date="2021-08" db="EMBL/GenBank/DDBJ databases">
        <authorList>
            <person name="Peeters C."/>
        </authorList>
    </citation>
    <scope>NUCLEOTIDE SEQUENCE [LARGE SCALE GENOMIC DNA]</scope>
    <source>
        <strain evidence="8 9">LMG 32289</strain>
    </source>
</reference>
<proteinExistence type="predicted"/>
<dbReference type="SUPFAM" id="SSF52172">
    <property type="entry name" value="CheY-like"/>
    <property type="match status" value="1"/>
</dbReference>
<evidence type="ECO:0000313" key="8">
    <source>
        <dbReference type="EMBL" id="CAG9169884.1"/>
    </source>
</evidence>
<dbReference type="InterPro" id="IPR000792">
    <property type="entry name" value="Tscrpt_reg_LuxR_C"/>
</dbReference>
<dbReference type="Pfam" id="PF00196">
    <property type="entry name" value="GerE"/>
    <property type="match status" value="1"/>
</dbReference>
<dbReference type="EMBL" id="CAJZAG010000003">
    <property type="protein sequence ID" value="CAG9169884.1"/>
    <property type="molecule type" value="Genomic_DNA"/>
</dbReference>
<keyword evidence="1 5" id="KW-0597">Phosphoprotein</keyword>